<organism evidence="10 11">
    <name type="scientific">Dichelobacter nodosus (strain VCS1703A)</name>
    <dbReference type="NCBI Taxonomy" id="246195"/>
    <lineage>
        <taxon>Bacteria</taxon>
        <taxon>Pseudomonadati</taxon>
        <taxon>Pseudomonadota</taxon>
        <taxon>Gammaproteobacteria</taxon>
        <taxon>Cardiobacteriales</taxon>
        <taxon>Cardiobacteriaceae</taxon>
        <taxon>Dichelobacter</taxon>
    </lineage>
</organism>
<keyword evidence="6 8" id="KW-0269">Exonuclease</keyword>
<dbReference type="InterPro" id="IPR050180">
    <property type="entry name" value="RNR_Ribonuclease"/>
</dbReference>
<dbReference type="CDD" id="cd04471">
    <property type="entry name" value="S1_RNase_R"/>
    <property type="match status" value="1"/>
</dbReference>
<keyword evidence="4 8" id="KW-0540">Nuclease</keyword>
<dbReference type="InterPro" id="IPR040476">
    <property type="entry name" value="CSD2"/>
</dbReference>
<dbReference type="EC" id="3.1.13.1" evidence="8"/>
<dbReference type="GO" id="GO:0008859">
    <property type="term" value="F:exoribonuclease II activity"/>
    <property type="evidence" value="ECO:0007669"/>
    <property type="project" value="UniProtKB-UniRule"/>
</dbReference>
<dbReference type="PROSITE" id="PS01175">
    <property type="entry name" value="RIBONUCLEASE_II"/>
    <property type="match status" value="1"/>
</dbReference>
<comment type="subcellular location">
    <subcellularLocation>
        <location evidence="2 8">Cytoplasm</location>
    </subcellularLocation>
</comment>
<dbReference type="InterPro" id="IPR001900">
    <property type="entry name" value="RNase_II/R"/>
</dbReference>
<dbReference type="PROSITE" id="PS50126">
    <property type="entry name" value="S1"/>
    <property type="match status" value="1"/>
</dbReference>
<evidence type="ECO:0000256" key="3">
    <source>
        <dbReference type="ARBA" id="ARBA00022490"/>
    </source>
</evidence>
<dbReference type="InterPro" id="IPR022966">
    <property type="entry name" value="RNase_II/R_CS"/>
</dbReference>
<dbReference type="EMBL" id="CP000513">
    <property type="protein sequence ID" value="ABQ13690.1"/>
    <property type="molecule type" value="Genomic_DNA"/>
</dbReference>
<dbReference type="InterPro" id="IPR013223">
    <property type="entry name" value="RNase_B_OB_dom"/>
</dbReference>
<dbReference type="HAMAP" id="MF_01895">
    <property type="entry name" value="RNase_R"/>
    <property type="match status" value="1"/>
</dbReference>
<dbReference type="InterPro" id="IPR003029">
    <property type="entry name" value="S1_domain"/>
</dbReference>
<keyword evidence="5 8" id="KW-0378">Hydrolase</keyword>
<evidence type="ECO:0000256" key="7">
    <source>
        <dbReference type="ARBA" id="ARBA00022884"/>
    </source>
</evidence>
<evidence type="ECO:0000256" key="8">
    <source>
        <dbReference type="HAMAP-Rule" id="MF_01895"/>
    </source>
</evidence>
<dbReference type="InterPro" id="IPR012340">
    <property type="entry name" value="NA-bd_OB-fold"/>
</dbReference>
<dbReference type="Pfam" id="PF08206">
    <property type="entry name" value="OB_RNB"/>
    <property type="match status" value="1"/>
</dbReference>
<dbReference type="GO" id="GO:0005829">
    <property type="term" value="C:cytosol"/>
    <property type="evidence" value="ECO:0007669"/>
    <property type="project" value="TreeGrafter"/>
</dbReference>
<dbReference type="Gene3D" id="2.40.50.140">
    <property type="entry name" value="Nucleic acid-binding proteins"/>
    <property type="match status" value="2"/>
</dbReference>
<evidence type="ECO:0000313" key="10">
    <source>
        <dbReference type="EMBL" id="ABQ13690.1"/>
    </source>
</evidence>
<dbReference type="GO" id="GO:0006402">
    <property type="term" value="P:mRNA catabolic process"/>
    <property type="evidence" value="ECO:0007669"/>
    <property type="project" value="TreeGrafter"/>
</dbReference>
<evidence type="ECO:0000256" key="4">
    <source>
        <dbReference type="ARBA" id="ARBA00022722"/>
    </source>
</evidence>
<dbReference type="OrthoDB" id="9764149at2"/>
<keyword evidence="11" id="KW-1185">Reference proteome</keyword>
<protein>
    <recommendedName>
        <fullName evidence="8">Ribonuclease R</fullName>
        <shortName evidence="8">RNase R</shortName>
        <ecNumber evidence="8">3.1.13.1</ecNumber>
    </recommendedName>
</protein>
<dbReference type="PANTHER" id="PTHR23355:SF9">
    <property type="entry name" value="DIS3-LIKE EXONUCLEASE 2"/>
    <property type="match status" value="1"/>
</dbReference>
<dbReference type="KEGG" id="dno:DNO_0601"/>
<comment type="similarity">
    <text evidence="8">Belongs to the RNR ribonuclease family. RNase R subfamily.</text>
</comment>
<comment type="function">
    <text evidence="8">3'-5' exoribonuclease that releases 5'-nucleoside monophosphates and is involved in maturation of structured RNAs.</text>
</comment>
<dbReference type="AlphaFoldDB" id="A5EVE2"/>
<dbReference type="Pfam" id="PF00575">
    <property type="entry name" value="S1"/>
    <property type="match status" value="1"/>
</dbReference>
<dbReference type="SMART" id="SM00955">
    <property type="entry name" value="RNB"/>
    <property type="match status" value="1"/>
</dbReference>
<reference evidence="10 11" key="1">
    <citation type="journal article" date="2007" name="Nat. Biotechnol.">
        <title>Genome sequence and identification of candidate vaccine antigens from the animal pathogen Dichelobacter nodosus.</title>
        <authorList>
            <person name="Myers G.S."/>
            <person name="Parker D."/>
            <person name="Al-Hasani K."/>
            <person name="Kennan R.M."/>
            <person name="Seemann T."/>
            <person name="Ren Q."/>
            <person name="Badger J.H."/>
            <person name="Selengut J.D."/>
            <person name="Deboy R.T."/>
            <person name="Tettelin H."/>
            <person name="Boyce J.D."/>
            <person name="McCarl V.P."/>
            <person name="Han X."/>
            <person name="Nelson W.C."/>
            <person name="Madupu R."/>
            <person name="Mohamoud Y."/>
            <person name="Holley T."/>
            <person name="Fedorova N."/>
            <person name="Khouri H."/>
            <person name="Bottomley S.P."/>
            <person name="Whittington R.J."/>
            <person name="Adler B."/>
            <person name="Songer J.G."/>
            <person name="Rood J.I."/>
            <person name="Paulsen I.T."/>
        </authorList>
    </citation>
    <scope>NUCLEOTIDE SEQUENCE [LARGE SCALE GENOMIC DNA]</scope>
    <source>
        <strain evidence="10 11">VCS1703A</strain>
    </source>
</reference>
<keyword evidence="7 8" id="KW-0694">RNA-binding</keyword>
<evidence type="ECO:0000259" key="9">
    <source>
        <dbReference type="PROSITE" id="PS50126"/>
    </source>
</evidence>
<dbReference type="InterPro" id="IPR011805">
    <property type="entry name" value="RNase_R"/>
</dbReference>
<evidence type="ECO:0000256" key="1">
    <source>
        <dbReference type="ARBA" id="ARBA00001849"/>
    </source>
</evidence>
<keyword evidence="3 8" id="KW-0963">Cytoplasm</keyword>
<sequence>MVKKISENWQERDPYYRREIEKYGKNPLPSREFILLWLEEQGKLLTFPQIVKAFNMSEARGDLLHYRIKAMIAAGQLMRNRQGFIGVSHKMDLVSGYVIAHPEGYGFLNVEGDIDDGFIPPQYMRELMHGDKILARIKHVDGQGRKDYVPVEILQRGQKRVVGKLLNNQGIFSVIPENRRLTQPIMIPKAALGDAVANQIVLAEITAYPSKHQQAIGTIVKVLGDEMAAGLEVAIAIENYNIPNHFSDAVRAQIEKMPDALQEADYVDRLDLRYLPMVTIDGISARDFDDALYAEKRGENYRLFVAIADVSYYVKPDSPLDEEAYARGTSVYFPDRVVPMLPEKLSNGLCSLNPHVDRLCLVCELTITPSGQIKNSKFHQAVIQSHARLTYETVEKILFLQDPLMQESFAQLRAPLEDLRVVYQILRTAREKRQAIRFDFKEAEFLFDSEGKIESIQARNELESYQLIEECMVIANVAAAKFLQKHKLIGLYRVHDKPSAERFEKVFNYFAKLGFKTPSFDTVTVEHFAHLLKKAEGRQDRALLEKMILRSLPQALYSSENRGHFALALSHYAHFTSPIRRYPDLLVHRAIRHCLQEESSEVSLYSLEKMDEMAKHCSMTERRADDASRDAMDFLKCEFMSHRIGDEFFGEISSVTSFGLFITLDEFFIDGLVHVSTLPSDYYHYDADNVRLLGERSGHSYQLMDKVRIRVVQVNIEDKKIDFELLEHQGKKLNKKKRTRTDKRGRARKGKL</sequence>
<evidence type="ECO:0000313" key="11">
    <source>
        <dbReference type="Proteomes" id="UP000000248"/>
    </source>
</evidence>
<dbReference type="HOGENOM" id="CLU_002333_7_0_6"/>
<dbReference type="NCBIfam" id="TIGR00358">
    <property type="entry name" value="3_prime_RNase"/>
    <property type="match status" value="1"/>
</dbReference>
<evidence type="ECO:0000256" key="6">
    <source>
        <dbReference type="ARBA" id="ARBA00022839"/>
    </source>
</evidence>
<evidence type="ECO:0000256" key="2">
    <source>
        <dbReference type="ARBA" id="ARBA00004496"/>
    </source>
</evidence>
<dbReference type="SMART" id="SM00316">
    <property type="entry name" value="S1"/>
    <property type="match status" value="1"/>
</dbReference>
<gene>
    <name evidence="8" type="primary">rnr</name>
    <name evidence="10" type="ordered locus">DNO_0601</name>
</gene>
<proteinExistence type="inferred from homology"/>
<name>A5EVE2_DICNV</name>
<feature type="domain" description="S1 motif" evidence="9">
    <location>
        <begin position="645"/>
        <end position="726"/>
    </location>
</feature>
<dbReference type="SUPFAM" id="SSF50249">
    <property type="entry name" value="Nucleic acid-binding proteins"/>
    <property type="match status" value="4"/>
</dbReference>
<dbReference type="RefSeq" id="WP_012030935.1">
    <property type="nucleotide sequence ID" value="NC_009446.1"/>
</dbReference>
<dbReference type="InterPro" id="IPR011129">
    <property type="entry name" value="CSD"/>
</dbReference>
<dbReference type="Pfam" id="PF17876">
    <property type="entry name" value="CSD2"/>
    <property type="match status" value="1"/>
</dbReference>
<dbReference type="PANTHER" id="PTHR23355">
    <property type="entry name" value="RIBONUCLEASE"/>
    <property type="match status" value="1"/>
</dbReference>
<comment type="catalytic activity">
    <reaction evidence="1 8">
        <text>Exonucleolytic cleavage in the 3'- to 5'-direction to yield nucleoside 5'-phosphates.</text>
        <dbReference type="EC" id="3.1.13.1"/>
    </reaction>
</comment>
<evidence type="ECO:0000256" key="5">
    <source>
        <dbReference type="ARBA" id="ARBA00022801"/>
    </source>
</evidence>
<dbReference type="STRING" id="246195.DNO_0601"/>
<dbReference type="GO" id="GO:0003723">
    <property type="term" value="F:RNA binding"/>
    <property type="evidence" value="ECO:0007669"/>
    <property type="project" value="UniProtKB-UniRule"/>
</dbReference>
<accession>A5EVE2</accession>
<dbReference type="NCBIfam" id="TIGR02063">
    <property type="entry name" value="RNase_R"/>
    <property type="match status" value="1"/>
</dbReference>
<dbReference type="Proteomes" id="UP000000248">
    <property type="component" value="Chromosome"/>
</dbReference>
<dbReference type="InterPro" id="IPR004476">
    <property type="entry name" value="RNase_II/RNase_R"/>
</dbReference>
<dbReference type="Pfam" id="PF00773">
    <property type="entry name" value="RNB"/>
    <property type="match status" value="1"/>
</dbReference>
<dbReference type="eggNOG" id="COG0557">
    <property type="taxonomic scope" value="Bacteria"/>
</dbReference>
<dbReference type="SMART" id="SM00357">
    <property type="entry name" value="CSP"/>
    <property type="match status" value="1"/>
</dbReference>